<dbReference type="SUPFAM" id="SSF160930">
    <property type="entry name" value="FlhC-like"/>
    <property type="match status" value="1"/>
</dbReference>
<reference evidence="2" key="1">
    <citation type="journal article" date="2019" name="Int. J. Syst. Evol. Microbiol.">
        <title>The Global Catalogue of Microorganisms (GCM) 10K type strain sequencing project: providing services to taxonomists for standard genome sequencing and annotation.</title>
        <authorList>
            <consortium name="The Broad Institute Genomics Platform"/>
            <consortium name="The Broad Institute Genome Sequencing Center for Infectious Disease"/>
            <person name="Wu L."/>
            <person name="Ma J."/>
        </authorList>
    </citation>
    <scope>NUCLEOTIDE SEQUENCE [LARGE SCALE GENOMIC DNA]</scope>
    <source>
        <strain evidence="2">CGMCC 4.5798</strain>
    </source>
</reference>
<keyword evidence="2" id="KW-1185">Reference proteome</keyword>
<sequence>MQNTTGNLDHKASVSYASKVAIAQALASFGARAVTLTTVARTKPADSRAIVKTITGTQSQSGQTPTNHEWFLGNRTLRLHSAMLLLMYAAYREKHEPLPDAHGIAFTLSYNNYLGVCCGKALISPERFALLAGNGFSIGWRDIPRGGASKFPHDNVKVVRCRRCRVPHLIEAHFRSHTCTECLS</sequence>
<dbReference type="RefSeq" id="WP_379772563.1">
    <property type="nucleotide sequence ID" value="NZ_JBHSMZ010000014.1"/>
</dbReference>
<comment type="caution">
    <text evidence="1">The sequence shown here is derived from an EMBL/GenBank/DDBJ whole genome shotgun (WGS) entry which is preliminary data.</text>
</comment>
<organism evidence="1 2">
    <name type="scientific">Massilia aerilata</name>
    <dbReference type="NCBI Taxonomy" id="453817"/>
    <lineage>
        <taxon>Bacteria</taxon>
        <taxon>Pseudomonadati</taxon>
        <taxon>Pseudomonadota</taxon>
        <taxon>Betaproteobacteria</taxon>
        <taxon>Burkholderiales</taxon>
        <taxon>Oxalobacteraceae</taxon>
        <taxon>Telluria group</taxon>
        <taxon>Massilia</taxon>
    </lineage>
</organism>
<proteinExistence type="predicted"/>
<accession>A0ABW0S1S0</accession>
<evidence type="ECO:0000313" key="1">
    <source>
        <dbReference type="EMBL" id="MFC5550251.1"/>
    </source>
</evidence>
<dbReference type="EMBL" id="JBHSMZ010000014">
    <property type="protein sequence ID" value="MFC5550251.1"/>
    <property type="molecule type" value="Genomic_DNA"/>
</dbReference>
<evidence type="ECO:0000313" key="2">
    <source>
        <dbReference type="Proteomes" id="UP001596086"/>
    </source>
</evidence>
<name>A0ABW0S1S0_9BURK</name>
<dbReference type="Proteomes" id="UP001596086">
    <property type="component" value="Unassembled WGS sequence"/>
</dbReference>
<gene>
    <name evidence="1" type="ORF">ACFPO9_17180</name>
</gene>
<evidence type="ECO:0008006" key="3">
    <source>
        <dbReference type="Google" id="ProtNLM"/>
    </source>
</evidence>
<protein>
    <recommendedName>
        <fullName evidence="3">SDR family NAD(P)-dependent oxidoreductase</fullName>
    </recommendedName>
</protein>